<dbReference type="InterPro" id="IPR009351">
    <property type="entry name" value="AlkZ-like"/>
</dbReference>
<sequence>MPTTLSLDVARTIAVASQGFGHQDQSLEQVFNHVKCVQLDPLKAIRESHELVCLSRGVPLEQAKSLMTAGAPLQVFTYPGHAMAILPLDLWPWFAFMRRHLLASGWRGPAVDADTVCSVRALLREREAITVKDLPKGTGTGWNRSSQWRIAAEWLLWTGEAVSTTRCGTHREYALTDKVIPEALRRLEPSDNDCIDHLVSEVVEALGVATSDDIADYFRLRQATVERALQAIDCPKGTVDGWSEPVWLSRRAESLARTKLDGVMPLSPFDSLIWYRPRLQRLFGKAYTLEAYKRANERAFGHYFMPILVGAEIVGRVAPRRSRHQVSIEACEFNEYLDLSVIERAMHLLQAWSEAAVFESLMQNLPVVE</sequence>
<dbReference type="PANTHER" id="PTHR30528">
    <property type="entry name" value="CYTOPLASMIC PROTEIN"/>
    <property type="match status" value="1"/>
</dbReference>
<gene>
    <name evidence="1" type="ORF">NFI99_13475</name>
</gene>
<dbReference type="RefSeq" id="WP_012732866.1">
    <property type="nucleotide sequence ID" value="NZ_CP033639.1"/>
</dbReference>
<geneLocation type="plasmid" evidence="1 2">
    <name>unnamed2</name>
</geneLocation>
<protein>
    <submittedName>
        <fullName evidence="1">Winged helix DNA-binding domain-containing protein</fullName>
    </submittedName>
</protein>
<evidence type="ECO:0000313" key="1">
    <source>
        <dbReference type="EMBL" id="USS44291.1"/>
    </source>
</evidence>
<reference evidence="1" key="1">
    <citation type="submission" date="2022-06" db="EMBL/GenBank/DDBJ databases">
        <title>Draft genome sequence of Burkholderia glumae strain GR20004 isolated from rice panicle showing bacterial panicle blight.</title>
        <authorList>
            <person name="Choi S.Y."/>
            <person name="Lee Y.H."/>
        </authorList>
    </citation>
    <scope>NUCLEOTIDE SEQUENCE</scope>
    <source>
        <strain evidence="1">GR20004</strain>
        <plasmid evidence="1">unnamed2</plasmid>
    </source>
</reference>
<organism evidence="1 2">
    <name type="scientific">Burkholderia glumae</name>
    <name type="common">Pseudomonas glumae</name>
    <dbReference type="NCBI Taxonomy" id="337"/>
    <lineage>
        <taxon>Bacteria</taxon>
        <taxon>Pseudomonadati</taxon>
        <taxon>Pseudomonadota</taxon>
        <taxon>Betaproteobacteria</taxon>
        <taxon>Burkholderiales</taxon>
        <taxon>Burkholderiaceae</taxon>
        <taxon>Burkholderia</taxon>
    </lineage>
</organism>
<accession>A0ABY5BCX6</accession>
<keyword evidence="1" id="KW-0614">Plasmid</keyword>
<dbReference type="GO" id="GO:0003677">
    <property type="term" value="F:DNA binding"/>
    <property type="evidence" value="ECO:0007669"/>
    <property type="project" value="UniProtKB-KW"/>
</dbReference>
<keyword evidence="1" id="KW-0238">DNA-binding</keyword>
<dbReference type="EMBL" id="CP099585">
    <property type="protein sequence ID" value="USS44291.1"/>
    <property type="molecule type" value="Genomic_DNA"/>
</dbReference>
<keyword evidence="2" id="KW-1185">Reference proteome</keyword>
<proteinExistence type="predicted"/>
<dbReference type="Pfam" id="PF06224">
    <property type="entry name" value="AlkZ-like"/>
    <property type="match status" value="1"/>
</dbReference>
<dbReference type="PANTHER" id="PTHR30528:SF0">
    <property type="entry name" value="CYTOPLASMIC PROTEIN"/>
    <property type="match status" value="1"/>
</dbReference>
<dbReference type="Proteomes" id="UP001056386">
    <property type="component" value="Plasmid unnamed2"/>
</dbReference>
<evidence type="ECO:0000313" key="2">
    <source>
        <dbReference type="Proteomes" id="UP001056386"/>
    </source>
</evidence>
<name>A0ABY5BCX6_BURGL</name>